<organism evidence="6">
    <name type="scientific">Eremomyces bilateralis CBS 781.70</name>
    <dbReference type="NCBI Taxonomy" id="1392243"/>
    <lineage>
        <taxon>Eukaryota</taxon>
        <taxon>Fungi</taxon>
        <taxon>Dikarya</taxon>
        <taxon>Ascomycota</taxon>
        <taxon>Pezizomycotina</taxon>
        <taxon>Dothideomycetes</taxon>
        <taxon>Dothideomycetes incertae sedis</taxon>
        <taxon>Eremomycetales</taxon>
        <taxon>Eremomycetaceae</taxon>
        <taxon>Eremomyces</taxon>
    </lineage>
</organism>
<evidence type="ECO:0000313" key="7">
    <source>
        <dbReference type="Proteomes" id="UP000504638"/>
    </source>
</evidence>
<evidence type="ECO:0000256" key="2">
    <source>
        <dbReference type="ARBA" id="ARBA00022723"/>
    </source>
</evidence>
<dbReference type="SMART" id="SM00066">
    <property type="entry name" value="GAL4"/>
    <property type="match status" value="1"/>
</dbReference>
<feature type="domain" description="Zn(2)-C6 fungal-type" evidence="5">
    <location>
        <begin position="34"/>
        <end position="63"/>
    </location>
</feature>
<dbReference type="Pfam" id="PF04082">
    <property type="entry name" value="Fungal_trans"/>
    <property type="match status" value="1"/>
</dbReference>
<dbReference type="Pfam" id="PF00172">
    <property type="entry name" value="Zn_clus"/>
    <property type="match status" value="1"/>
</dbReference>
<dbReference type="CDD" id="cd00067">
    <property type="entry name" value="GAL4"/>
    <property type="match status" value="1"/>
</dbReference>
<dbReference type="GeneID" id="54417475"/>
<dbReference type="InterPro" id="IPR001138">
    <property type="entry name" value="Zn2Cys6_DnaBD"/>
</dbReference>
<dbReference type="AlphaFoldDB" id="A0A6G1GHC5"/>
<dbReference type="CDD" id="cd12148">
    <property type="entry name" value="fungal_TF_MHR"/>
    <property type="match status" value="1"/>
</dbReference>
<feature type="compositionally biased region" description="Low complexity" evidence="4">
    <location>
        <begin position="102"/>
        <end position="111"/>
    </location>
</feature>
<dbReference type="GO" id="GO:0008270">
    <property type="term" value="F:zinc ion binding"/>
    <property type="evidence" value="ECO:0007669"/>
    <property type="project" value="InterPro"/>
</dbReference>
<dbReference type="PANTHER" id="PTHR31001:SF50">
    <property type="entry name" value="ZN(II)2CYS6 TRANSCRIPTION FACTOR (EUROFUNG)"/>
    <property type="match status" value="1"/>
</dbReference>
<evidence type="ECO:0000313" key="6">
    <source>
        <dbReference type="EMBL" id="KAF1817270.1"/>
    </source>
</evidence>
<sequence length="652" mass="74654">MSGSSSRSKKILHPRGPEADAEYSLAIKERSPKACIACRTRKVKCDKQSPCGNCAKTRLECIFPSPIRTCYRPKRTHWTELMGFHQIVEDLTKALDAERSHSLSGSRTGRSSLDESSRRESSQDVITPESEAWASESDRVRYFETRVGRLLRSEGRSRYLSTSFWDTANEDLTVQQADDVLIKSDTEMADAQDPPRSFDGTSKFPLGSSKVDLQYFHPSPEQIDVHWDTYVGHFDPLVKVLHLPTMEQLVTAVKLRQSLSPPNEALMFAVYWVSLISMPEHVVQRVLHHEKATLMTNYRWAVEQALLNAELDNTQDLATLQAFVLYLASIRRLDETKRAGNLAGMALRIAQSQGLHHDGTRFMLPPFETEQRRRLWWQLCYLDQRASEDYGAESSAWDLAFDTEPPSNVNDEDLIPGSTRPVESKRVWTDSSFCLVRLEFARMNRMIRTGLATDRKDLPVFLSKRHSFTLAEKEQLISRCHHDIHTRYFTNYDPSDPLQYLARSITDMLIAKSRFMLRNPLRPSSIVRSPSPVNSPSSHRPSQPATTQLPPDAKDRQFSLAISILELSTQLESDPRLNEWRWLIYSYFQYLPLAFILTELCVRLPGTPDVDRAWHTVAASVDNWTDDIRSSQNGIILQRLLARAQATRARWQ</sequence>
<dbReference type="GO" id="GO:0006351">
    <property type="term" value="P:DNA-templated transcription"/>
    <property type="evidence" value="ECO:0007669"/>
    <property type="project" value="InterPro"/>
</dbReference>
<evidence type="ECO:0000256" key="4">
    <source>
        <dbReference type="SAM" id="MobiDB-lite"/>
    </source>
</evidence>
<feature type="compositionally biased region" description="Low complexity" evidence="4">
    <location>
        <begin position="522"/>
        <end position="542"/>
    </location>
</feature>
<dbReference type="GO" id="GO:0005634">
    <property type="term" value="C:nucleus"/>
    <property type="evidence" value="ECO:0007669"/>
    <property type="project" value="UniProtKB-SubCell"/>
</dbReference>
<dbReference type="RefSeq" id="XP_033538901.1">
    <property type="nucleotide sequence ID" value="XM_033676905.1"/>
</dbReference>
<dbReference type="GO" id="GO:0000981">
    <property type="term" value="F:DNA-binding transcription factor activity, RNA polymerase II-specific"/>
    <property type="evidence" value="ECO:0007669"/>
    <property type="project" value="InterPro"/>
</dbReference>
<dbReference type="SMART" id="SM00906">
    <property type="entry name" value="Fungal_trans"/>
    <property type="match status" value="1"/>
</dbReference>
<dbReference type="PANTHER" id="PTHR31001">
    <property type="entry name" value="UNCHARACTERIZED TRANSCRIPTIONAL REGULATORY PROTEIN"/>
    <property type="match status" value="1"/>
</dbReference>
<dbReference type="SUPFAM" id="SSF57701">
    <property type="entry name" value="Zn2/Cys6 DNA-binding domain"/>
    <property type="match status" value="1"/>
</dbReference>
<feature type="compositionally biased region" description="Basic and acidic residues" evidence="4">
    <location>
        <begin position="112"/>
        <end position="122"/>
    </location>
</feature>
<feature type="region of interest" description="Disordered" evidence="4">
    <location>
        <begin position="98"/>
        <end position="130"/>
    </location>
</feature>
<evidence type="ECO:0000256" key="3">
    <source>
        <dbReference type="ARBA" id="ARBA00023242"/>
    </source>
</evidence>
<proteinExistence type="predicted"/>
<dbReference type="EMBL" id="ML975149">
    <property type="protein sequence ID" value="KAF1817270.1"/>
    <property type="molecule type" value="Genomic_DNA"/>
</dbReference>
<feature type="non-terminal residue" evidence="6">
    <location>
        <position position="652"/>
    </location>
</feature>
<keyword evidence="3" id="KW-0539">Nucleus</keyword>
<reference evidence="8" key="3">
    <citation type="submission" date="2025-04" db="UniProtKB">
        <authorList>
            <consortium name="RefSeq"/>
        </authorList>
    </citation>
    <scope>IDENTIFICATION</scope>
    <source>
        <strain evidence="8">CBS 781.70</strain>
    </source>
</reference>
<dbReference type="PROSITE" id="PS50048">
    <property type="entry name" value="ZN2_CY6_FUNGAL_2"/>
    <property type="match status" value="1"/>
</dbReference>
<keyword evidence="2" id="KW-0479">Metal-binding</keyword>
<reference evidence="6 8" key="1">
    <citation type="submission" date="2020-01" db="EMBL/GenBank/DDBJ databases">
        <authorList>
            <consortium name="DOE Joint Genome Institute"/>
            <person name="Haridas S."/>
            <person name="Albert R."/>
            <person name="Binder M."/>
            <person name="Bloem J."/>
            <person name="Labutti K."/>
            <person name="Salamov A."/>
            <person name="Andreopoulos B."/>
            <person name="Baker S.E."/>
            <person name="Barry K."/>
            <person name="Bills G."/>
            <person name="Bluhm B.H."/>
            <person name="Cannon C."/>
            <person name="Castanera R."/>
            <person name="Culley D.E."/>
            <person name="Daum C."/>
            <person name="Ezra D."/>
            <person name="Gonzalez J.B."/>
            <person name="Henrissat B."/>
            <person name="Kuo A."/>
            <person name="Liang C."/>
            <person name="Lipzen A."/>
            <person name="Lutzoni F."/>
            <person name="Magnuson J."/>
            <person name="Mondo S."/>
            <person name="Nolan M."/>
            <person name="Ohm R."/>
            <person name="Pangilinan J."/>
            <person name="Park H.-J."/>
            <person name="Ramirez L."/>
            <person name="Alfaro M."/>
            <person name="Sun H."/>
            <person name="Tritt A."/>
            <person name="Yoshinaga Y."/>
            <person name="Zwiers L.-H."/>
            <person name="Turgeon B.G."/>
            <person name="Goodwin S.B."/>
            <person name="Spatafora J.W."/>
            <person name="Crous P.W."/>
            <person name="Grigoriev I.V."/>
        </authorList>
    </citation>
    <scope>NUCLEOTIDE SEQUENCE</scope>
    <source>
        <strain evidence="6 8">CBS 781.70</strain>
    </source>
</reference>
<protein>
    <recommendedName>
        <fullName evidence="5">Zn(2)-C6 fungal-type domain-containing protein</fullName>
    </recommendedName>
</protein>
<feature type="region of interest" description="Disordered" evidence="4">
    <location>
        <begin position="522"/>
        <end position="551"/>
    </location>
</feature>
<gene>
    <name evidence="6 8" type="ORF">P152DRAFT_407767</name>
</gene>
<evidence type="ECO:0000313" key="8">
    <source>
        <dbReference type="RefSeq" id="XP_033538901.1"/>
    </source>
</evidence>
<dbReference type="InterPro" id="IPR050613">
    <property type="entry name" value="Sec_Metabolite_Reg"/>
</dbReference>
<keyword evidence="7" id="KW-1185">Reference proteome</keyword>
<dbReference type="GO" id="GO:0003677">
    <property type="term" value="F:DNA binding"/>
    <property type="evidence" value="ECO:0007669"/>
    <property type="project" value="InterPro"/>
</dbReference>
<dbReference type="OrthoDB" id="4206507at2759"/>
<dbReference type="InterPro" id="IPR007219">
    <property type="entry name" value="XnlR_reg_dom"/>
</dbReference>
<comment type="subcellular location">
    <subcellularLocation>
        <location evidence="1">Nucleus</location>
    </subcellularLocation>
</comment>
<dbReference type="Gene3D" id="4.10.240.10">
    <property type="entry name" value="Zn(2)-C6 fungal-type DNA-binding domain"/>
    <property type="match status" value="1"/>
</dbReference>
<reference evidence="8" key="2">
    <citation type="submission" date="2020-04" db="EMBL/GenBank/DDBJ databases">
        <authorList>
            <consortium name="NCBI Genome Project"/>
        </authorList>
    </citation>
    <scope>NUCLEOTIDE SEQUENCE</scope>
    <source>
        <strain evidence="8">CBS 781.70</strain>
    </source>
</reference>
<accession>A0A6G1GHC5</accession>
<dbReference type="Proteomes" id="UP000504638">
    <property type="component" value="Unplaced"/>
</dbReference>
<evidence type="ECO:0000256" key="1">
    <source>
        <dbReference type="ARBA" id="ARBA00004123"/>
    </source>
</evidence>
<evidence type="ECO:0000259" key="5">
    <source>
        <dbReference type="PROSITE" id="PS50048"/>
    </source>
</evidence>
<dbReference type="InterPro" id="IPR036864">
    <property type="entry name" value="Zn2-C6_fun-type_DNA-bd_sf"/>
</dbReference>
<dbReference type="PROSITE" id="PS00463">
    <property type="entry name" value="ZN2_CY6_FUNGAL_1"/>
    <property type="match status" value="1"/>
</dbReference>
<name>A0A6G1GHC5_9PEZI</name>